<evidence type="ECO:0000313" key="1">
    <source>
        <dbReference type="EMBL" id="MBB2886810.1"/>
    </source>
</evidence>
<evidence type="ECO:0000313" key="2">
    <source>
        <dbReference type="Proteomes" id="UP000589818"/>
    </source>
</evidence>
<keyword evidence="2" id="KW-1185">Reference proteome</keyword>
<dbReference type="EMBL" id="JACHVR010000001">
    <property type="protein sequence ID" value="MBB2886810.1"/>
    <property type="molecule type" value="Genomic_DNA"/>
</dbReference>
<reference evidence="1" key="1">
    <citation type="submission" date="2020-08" db="EMBL/GenBank/DDBJ databases">
        <title>Plant associated metagenomes--Microbial community diversity and host control of community assembly across model and emerging plant ecological genomics systems.</title>
        <authorList>
            <person name="Dangl J."/>
        </authorList>
    </citation>
    <scope>NUCLEOTIDE SEQUENCE</scope>
    <source>
        <strain evidence="1">KD5</strain>
    </source>
</reference>
<name>A0ACC5ME24_9PSED</name>
<accession>A0ACC5ME24</accession>
<gene>
    <name evidence="1" type="ORF">FHR69_002676</name>
</gene>
<protein>
    <submittedName>
        <fullName evidence="1">Uncharacterized protein</fullName>
    </submittedName>
</protein>
<proteinExistence type="predicted"/>
<comment type="caution">
    <text evidence="1">The sequence shown here is derived from an EMBL/GenBank/DDBJ whole genome shotgun (WGS) entry which is preliminary data.</text>
</comment>
<dbReference type="Proteomes" id="UP000589818">
    <property type="component" value="Unassembled WGS sequence"/>
</dbReference>
<sequence length="77" mass="8522">MPAIEEAKVGDNLYVFVAGNGKFFASATYNDVNLGKPLEFSILYEVFSEGHTIVADYIFVQGGNEHFSPPAEYELKD</sequence>
<organism evidence="1 2">
    <name type="scientific">Pseudomonas umsongensis</name>
    <dbReference type="NCBI Taxonomy" id="198618"/>
    <lineage>
        <taxon>Bacteria</taxon>
        <taxon>Pseudomonadati</taxon>
        <taxon>Pseudomonadota</taxon>
        <taxon>Gammaproteobacteria</taxon>
        <taxon>Pseudomonadales</taxon>
        <taxon>Pseudomonadaceae</taxon>
        <taxon>Pseudomonas</taxon>
    </lineage>
</organism>